<comment type="pathway">
    <text evidence="5 14">Cofactor biosynthesis; adenosylcobalamin biosynthesis; adenosylcobalamin from cob(II)yrinate a,c-diamide: step 6/7.</text>
</comment>
<organism evidence="15 16">
    <name type="scientific">Corallincola platygyrae</name>
    <dbReference type="NCBI Taxonomy" id="1193278"/>
    <lineage>
        <taxon>Bacteria</taxon>
        <taxon>Pseudomonadati</taxon>
        <taxon>Pseudomonadota</taxon>
        <taxon>Gammaproteobacteria</taxon>
        <taxon>Alteromonadales</taxon>
        <taxon>Psychromonadaceae</taxon>
        <taxon>Corallincola</taxon>
    </lineage>
</organism>
<evidence type="ECO:0000256" key="1">
    <source>
        <dbReference type="ARBA" id="ARBA00000312"/>
    </source>
</evidence>
<dbReference type="Proteomes" id="UP001597380">
    <property type="component" value="Unassembled WGS sequence"/>
</dbReference>
<dbReference type="SUPFAM" id="SSF52540">
    <property type="entry name" value="P-loop containing nucleoside triphosphate hydrolases"/>
    <property type="match status" value="1"/>
</dbReference>
<evidence type="ECO:0000256" key="5">
    <source>
        <dbReference type="ARBA" id="ARBA00004692"/>
    </source>
</evidence>
<keyword evidence="10 14" id="KW-0547">Nucleotide-binding</keyword>
<evidence type="ECO:0000256" key="9">
    <source>
        <dbReference type="ARBA" id="ARBA00022679"/>
    </source>
</evidence>
<accession>A0ABW4XG77</accession>
<dbReference type="InterPro" id="IPR003203">
    <property type="entry name" value="CobU/CobP"/>
</dbReference>
<keyword evidence="13 14" id="KW-0342">GTP-binding</keyword>
<sequence length="171" mass="18784">MIELVIGGARSGKSTFAETLAINSQMDVVYIATAEVLDDEMAERIRHHQKQRPGHWQLVEVPTDLAEVISSSSPETLLLIDCLTLWLSNLMLKGLAINERLEAVEVALQQRQQNTILVSNEVGMGIVPENALGRRFRDEAGRMNQRIAQIAGRVTLVSAGLPLLLKGPIHG</sequence>
<reference evidence="16" key="1">
    <citation type="journal article" date="2019" name="Int. J. Syst. Evol. Microbiol.">
        <title>The Global Catalogue of Microorganisms (GCM) 10K type strain sequencing project: providing services to taxonomists for standard genome sequencing and annotation.</title>
        <authorList>
            <consortium name="The Broad Institute Genomics Platform"/>
            <consortium name="The Broad Institute Genome Sequencing Center for Infectious Disease"/>
            <person name="Wu L."/>
            <person name="Ma J."/>
        </authorList>
    </citation>
    <scope>NUCLEOTIDE SEQUENCE [LARGE SCALE GENOMIC DNA]</scope>
    <source>
        <strain evidence="16">CGMCC 1.10992</strain>
    </source>
</reference>
<dbReference type="Gene3D" id="3.40.50.300">
    <property type="entry name" value="P-loop containing nucleotide triphosphate hydrolases"/>
    <property type="match status" value="1"/>
</dbReference>
<evidence type="ECO:0000313" key="16">
    <source>
        <dbReference type="Proteomes" id="UP001597380"/>
    </source>
</evidence>
<comment type="function">
    <text evidence="4 14">Catalyzes ATP-dependent phosphorylation of adenosylcobinamide and addition of GMP to adenosylcobinamide phosphate.</text>
</comment>
<dbReference type="Pfam" id="PF02283">
    <property type="entry name" value="CobU"/>
    <property type="match status" value="1"/>
</dbReference>
<dbReference type="NCBIfam" id="NF004469">
    <property type="entry name" value="PRK05800.1"/>
    <property type="match status" value="1"/>
</dbReference>
<dbReference type="InterPro" id="IPR027417">
    <property type="entry name" value="P-loop_NTPase"/>
</dbReference>
<keyword evidence="16" id="KW-1185">Reference proteome</keyword>
<gene>
    <name evidence="15" type="primary">cobU</name>
    <name evidence="15" type="ORF">ACFSJ3_00705</name>
</gene>
<keyword evidence="8 14" id="KW-0169">Cobalamin biosynthesis</keyword>
<proteinExistence type="inferred from homology"/>
<dbReference type="PIRSF" id="PIRSF006135">
    <property type="entry name" value="CobU"/>
    <property type="match status" value="1"/>
</dbReference>
<evidence type="ECO:0000256" key="4">
    <source>
        <dbReference type="ARBA" id="ARBA00003889"/>
    </source>
</evidence>
<dbReference type="GO" id="GO:0008820">
    <property type="term" value="F:cobinamide phosphate guanylyltransferase activity"/>
    <property type="evidence" value="ECO:0007669"/>
    <property type="project" value="UniProtKB-EC"/>
</dbReference>
<evidence type="ECO:0000256" key="13">
    <source>
        <dbReference type="ARBA" id="ARBA00023134"/>
    </source>
</evidence>
<keyword evidence="9 14" id="KW-0808">Transferase</keyword>
<dbReference type="EC" id="2.7.1.156" evidence="14"/>
<evidence type="ECO:0000256" key="12">
    <source>
        <dbReference type="ARBA" id="ARBA00022840"/>
    </source>
</evidence>
<dbReference type="EC" id="2.7.7.62" evidence="14"/>
<comment type="catalytic activity">
    <reaction evidence="2 14">
        <text>adenosylcob(III)inamide phosphate + GTP + H(+) = adenosylcob(III)inamide-GDP + diphosphate</text>
        <dbReference type="Rhea" id="RHEA:22712"/>
        <dbReference type="ChEBI" id="CHEBI:15378"/>
        <dbReference type="ChEBI" id="CHEBI:33019"/>
        <dbReference type="ChEBI" id="CHEBI:37565"/>
        <dbReference type="ChEBI" id="CHEBI:58502"/>
        <dbReference type="ChEBI" id="CHEBI:60487"/>
        <dbReference type="EC" id="2.7.7.62"/>
    </reaction>
</comment>
<evidence type="ECO:0000256" key="6">
    <source>
        <dbReference type="ARBA" id="ARBA00005159"/>
    </source>
</evidence>
<name>A0ABW4XG77_9GAMM</name>
<dbReference type="PANTHER" id="PTHR34848:SF1">
    <property type="entry name" value="BIFUNCTIONAL ADENOSYLCOBALAMIN BIOSYNTHESIS PROTEIN COBU"/>
    <property type="match status" value="1"/>
</dbReference>
<evidence type="ECO:0000256" key="7">
    <source>
        <dbReference type="ARBA" id="ARBA00007490"/>
    </source>
</evidence>
<comment type="pathway">
    <text evidence="6 14">Cofactor biosynthesis; adenosylcobalamin biosynthesis; adenosylcobalamin from cob(II)yrinate a,c-diamide: step 5/7.</text>
</comment>
<evidence type="ECO:0000256" key="10">
    <source>
        <dbReference type="ARBA" id="ARBA00022741"/>
    </source>
</evidence>
<evidence type="ECO:0000256" key="11">
    <source>
        <dbReference type="ARBA" id="ARBA00022777"/>
    </source>
</evidence>
<comment type="similarity">
    <text evidence="7 14">Belongs to the CobU/CobP family.</text>
</comment>
<evidence type="ECO:0000313" key="15">
    <source>
        <dbReference type="EMBL" id="MFD2094490.1"/>
    </source>
</evidence>
<keyword evidence="12 14" id="KW-0067">ATP-binding</keyword>
<protein>
    <recommendedName>
        <fullName evidence="14">Bifunctional adenosylcobalamin biosynthesis protein</fullName>
        <ecNumber evidence="14">2.7.1.156</ecNumber>
        <ecNumber evidence="14">2.7.7.62</ecNumber>
    </recommendedName>
</protein>
<dbReference type="PANTHER" id="PTHR34848">
    <property type="match status" value="1"/>
</dbReference>
<keyword evidence="15" id="KW-0548">Nucleotidyltransferase</keyword>
<evidence type="ECO:0000256" key="3">
    <source>
        <dbReference type="ARBA" id="ARBA00001522"/>
    </source>
</evidence>
<evidence type="ECO:0000256" key="2">
    <source>
        <dbReference type="ARBA" id="ARBA00000711"/>
    </source>
</evidence>
<keyword evidence="11 14" id="KW-0418">Kinase</keyword>
<dbReference type="RefSeq" id="WP_345337673.1">
    <property type="nucleotide sequence ID" value="NZ_BAABLI010000003.1"/>
</dbReference>
<dbReference type="GO" id="GO:0043752">
    <property type="term" value="F:adenosylcobinamide kinase activity"/>
    <property type="evidence" value="ECO:0007669"/>
    <property type="project" value="UniProtKB-EC"/>
</dbReference>
<dbReference type="EMBL" id="JBHUHT010000003">
    <property type="protein sequence ID" value="MFD2094490.1"/>
    <property type="molecule type" value="Genomic_DNA"/>
</dbReference>
<comment type="caution">
    <text evidence="15">The sequence shown here is derived from an EMBL/GenBank/DDBJ whole genome shotgun (WGS) entry which is preliminary data.</text>
</comment>
<dbReference type="CDD" id="cd00544">
    <property type="entry name" value="CobU"/>
    <property type="match status" value="1"/>
</dbReference>
<evidence type="ECO:0000256" key="8">
    <source>
        <dbReference type="ARBA" id="ARBA00022573"/>
    </source>
</evidence>
<evidence type="ECO:0000256" key="14">
    <source>
        <dbReference type="PIRNR" id="PIRNR006135"/>
    </source>
</evidence>
<comment type="catalytic activity">
    <reaction evidence="1 14">
        <text>adenosylcob(III)inamide + ATP = adenosylcob(III)inamide phosphate + ADP + H(+)</text>
        <dbReference type="Rhea" id="RHEA:15769"/>
        <dbReference type="ChEBI" id="CHEBI:2480"/>
        <dbReference type="ChEBI" id="CHEBI:15378"/>
        <dbReference type="ChEBI" id="CHEBI:30616"/>
        <dbReference type="ChEBI" id="CHEBI:58502"/>
        <dbReference type="ChEBI" id="CHEBI:456216"/>
        <dbReference type="EC" id="2.7.1.156"/>
    </reaction>
</comment>
<comment type="catalytic activity">
    <reaction evidence="3">
        <text>adenosylcob(III)inamide + GTP = adenosylcob(III)inamide phosphate + GDP + H(+)</text>
        <dbReference type="Rhea" id="RHEA:15765"/>
        <dbReference type="ChEBI" id="CHEBI:2480"/>
        <dbReference type="ChEBI" id="CHEBI:15378"/>
        <dbReference type="ChEBI" id="CHEBI:37565"/>
        <dbReference type="ChEBI" id="CHEBI:58189"/>
        <dbReference type="ChEBI" id="CHEBI:58502"/>
        <dbReference type="EC" id="2.7.1.156"/>
    </reaction>
</comment>